<dbReference type="EMBL" id="CP000473">
    <property type="protein sequence ID" value="ABJ84097.1"/>
    <property type="molecule type" value="Genomic_DNA"/>
</dbReference>
<dbReference type="AlphaFoldDB" id="Q022K3"/>
<name>Q022K3_SOLUE</name>
<feature type="chain" id="PRO_5004163008" description="Lipocalin-like domain-containing protein" evidence="1">
    <location>
        <begin position="20"/>
        <end position="123"/>
    </location>
</feature>
<keyword evidence="1" id="KW-0732">Signal</keyword>
<dbReference type="InParanoid" id="Q022K3"/>
<dbReference type="OrthoDB" id="5145750at2"/>
<evidence type="ECO:0000313" key="2">
    <source>
        <dbReference type="EMBL" id="ABJ84097.1"/>
    </source>
</evidence>
<sequence precursor="true">MRISFIALVMTAAAVVVPAAGDVSLSGKWEIQRSAAGNESRQDCVMTQKDNELTGTCRDERGTVQMSGKVDGKHVTWTYKGDSPGGPLTVVYNGTLDSPEKISGKVLAVEFSIEGEFTATRAK</sequence>
<evidence type="ECO:0008006" key="3">
    <source>
        <dbReference type="Google" id="ProtNLM"/>
    </source>
</evidence>
<accession>Q022K3</accession>
<gene>
    <name evidence="2" type="ordered locus">Acid_3119</name>
</gene>
<evidence type="ECO:0000256" key="1">
    <source>
        <dbReference type="SAM" id="SignalP"/>
    </source>
</evidence>
<protein>
    <recommendedName>
        <fullName evidence="3">Lipocalin-like domain-containing protein</fullName>
    </recommendedName>
</protein>
<dbReference type="HOGENOM" id="CLU_2013758_0_0_0"/>
<proteinExistence type="predicted"/>
<feature type="signal peptide" evidence="1">
    <location>
        <begin position="1"/>
        <end position="19"/>
    </location>
</feature>
<reference evidence="2" key="1">
    <citation type="submission" date="2006-10" db="EMBL/GenBank/DDBJ databases">
        <title>Complete sequence of Solibacter usitatus Ellin6076.</title>
        <authorList>
            <consortium name="US DOE Joint Genome Institute"/>
            <person name="Copeland A."/>
            <person name="Lucas S."/>
            <person name="Lapidus A."/>
            <person name="Barry K."/>
            <person name="Detter J.C."/>
            <person name="Glavina del Rio T."/>
            <person name="Hammon N."/>
            <person name="Israni S."/>
            <person name="Dalin E."/>
            <person name="Tice H."/>
            <person name="Pitluck S."/>
            <person name="Thompson L.S."/>
            <person name="Brettin T."/>
            <person name="Bruce D."/>
            <person name="Han C."/>
            <person name="Tapia R."/>
            <person name="Gilna P."/>
            <person name="Schmutz J."/>
            <person name="Larimer F."/>
            <person name="Land M."/>
            <person name="Hauser L."/>
            <person name="Kyrpides N."/>
            <person name="Mikhailova N."/>
            <person name="Janssen P.H."/>
            <person name="Kuske C.R."/>
            <person name="Richardson P."/>
        </authorList>
    </citation>
    <scope>NUCLEOTIDE SEQUENCE</scope>
    <source>
        <strain evidence="2">Ellin6076</strain>
    </source>
</reference>
<dbReference type="KEGG" id="sus:Acid_3119"/>
<organism evidence="2">
    <name type="scientific">Solibacter usitatus (strain Ellin6076)</name>
    <dbReference type="NCBI Taxonomy" id="234267"/>
    <lineage>
        <taxon>Bacteria</taxon>
        <taxon>Pseudomonadati</taxon>
        <taxon>Acidobacteriota</taxon>
        <taxon>Terriglobia</taxon>
        <taxon>Bryobacterales</taxon>
        <taxon>Solibacteraceae</taxon>
        <taxon>Candidatus Solibacter</taxon>
    </lineage>
</organism>
<dbReference type="STRING" id="234267.Acid_3119"/>